<evidence type="ECO:0000256" key="3">
    <source>
        <dbReference type="ARBA" id="ARBA00023125"/>
    </source>
</evidence>
<gene>
    <name evidence="8" type="ORF">AQUCO_01300263v1</name>
</gene>
<evidence type="ECO:0000256" key="5">
    <source>
        <dbReference type="ARBA" id="ARBA00023242"/>
    </source>
</evidence>
<dbReference type="InterPro" id="IPR003340">
    <property type="entry name" value="B3_DNA-bd"/>
</dbReference>
<evidence type="ECO:0000256" key="6">
    <source>
        <dbReference type="SAM" id="MobiDB-lite"/>
    </source>
</evidence>
<dbReference type="EMBL" id="KZ305030">
    <property type="protein sequence ID" value="PIA49285.1"/>
    <property type="molecule type" value="Genomic_DNA"/>
</dbReference>
<dbReference type="GO" id="GO:0005634">
    <property type="term" value="C:nucleus"/>
    <property type="evidence" value="ECO:0007669"/>
    <property type="project" value="UniProtKB-SubCell"/>
</dbReference>
<sequence>MEFSARRDGPSEGEKSRGKAKQKIKAKTNKSCINNSQQQLDEHWPLSDKPYFHYILADYQVQNQFLLVLPAKIHKVLPKAIVPVILTCRNKNWKMQYYGVGYAHQKFDSGWKNFSIDNKLNVGDGCVFELTECSTECIKFRVQILSGELPAELLNRGDGSNSTPDGATPDTPIIIF</sequence>
<dbReference type="Proteomes" id="UP000230069">
    <property type="component" value="Unassembled WGS sequence"/>
</dbReference>
<dbReference type="GO" id="GO:0003677">
    <property type="term" value="F:DNA binding"/>
    <property type="evidence" value="ECO:0007669"/>
    <property type="project" value="UniProtKB-KW"/>
</dbReference>
<dbReference type="CDD" id="cd10017">
    <property type="entry name" value="B3_DNA"/>
    <property type="match status" value="1"/>
</dbReference>
<dbReference type="OrthoDB" id="638806at2759"/>
<dbReference type="InterPro" id="IPR015300">
    <property type="entry name" value="DNA-bd_pseudobarrel_sf"/>
</dbReference>
<dbReference type="STRING" id="218851.A0A2G5E0M9"/>
<reference evidence="8 9" key="1">
    <citation type="submission" date="2017-09" db="EMBL/GenBank/DDBJ databases">
        <title>WGS assembly of Aquilegia coerulea Goldsmith.</title>
        <authorList>
            <person name="Hodges S."/>
            <person name="Kramer E."/>
            <person name="Nordborg M."/>
            <person name="Tomkins J."/>
            <person name="Borevitz J."/>
            <person name="Derieg N."/>
            <person name="Yan J."/>
            <person name="Mihaltcheva S."/>
            <person name="Hayes R.D."/>
            <person name="Rokhsar D."/>
        </authorList>
    </citation>
    <scope>NUCLEOTIDE SEQUENCE [LARGE SCALE GENOMIC DNA]</scope>
    <source>
        <strain evidence="9">cv. Goldsmith</strain>
    </source>
</reference>
<dbReference type="PANTHER" id="PTHR31391:SF64">
    <property type="entry name" value="B3 DOMAIN-CONTAINING PROTEIN OS06G0112300"/>
    <property type="match status" value="1"/>
</dbReference>
<dbReference type="PANTHER" id="PTHR31391">
    <property type="entry name" value="B3 DOMAIN-CONTAINING PROTEIN OS11G0197600-RELATED"/>
    <property type="match status" value="1"/>
</dbReference>
<keyword evidence="2" id="KW-0805">Transcription regulation</keyword>
<keyword evidence="5" id="KW-0539">Nucleus</keyword>
<keyword evidence="4" id="KW-0804">Transcription</keyword>
<feature type="region of interest" description="Disordered" evidence="6">
    <location>
        <begin position="1"/>
        <end position="28"/>
    </location>
</feature>
<dbReference type="SUPFAM" id="SSF101936">
    <property type="entry name" value="DNA-binding pseudobarrel domain"/>
    <property type="match status" value="1"/>
</dbReference>
<dbReference type="InParanoid" id="A0A2G5E0M9"/>
<dbReference type="AlphaFoldDB" id="A0A2G5E0M9"/>
<evidence type="ECO:0000313" key="9">
    <source>
        <dbReference type="Proteomes" id="UP000230069"/>
    </source>
</evidence>
<dbReference type="Gene3D" id="2.40.330.10">
    <property type="entry name" value="DNA-binding pseudobarrel domain"/>
    <property type="match status" value="1"/>
</dbReference>
<proteinExistence type="predicted"/>
<dbReference type="PROSITE" id="PS50863">
    <property type="entry name" value="B3"/>
    <property type="match status" value="1"/>
</dbReference>
<evidence type="ECO:0000259" key="7">
    <source>
        <dbReference type="PROSITE" id="PS50863"/>
    </source>
</evidence>
<evidence type="ECO:0000256" key="1">
    <source>
        <dbReference type="ARBA" id="ARBA00004123"/>
    </source>
</evidence>
<feature type="compositionally biased region" description="Basic and acidic residues" evidence="6">
    <location>
        <begin position="1"/>
        <end position="17"/>
    </location>
</feature>
<evidence type="ECO:0000256" key="4">
    <source>
        <dbReference type="ARBA" id="ARBA00023163"/>
    </source>
</evidence>
<evidence type="ECO:0000313" key="8">
    <source>
        <dbReference type="EMBL" id="PIA49285.1"/>
    </source>
</evidence>
<feature type="domain" description="TF-B3" evidence="7">
    <location>
        <begin position="52"/>
        <end position="148"/>
    </location>
</feature>
<comment type="subcellular location">
    <subcellularLocation>
        <location evidence="1">Nucleus</location>
    </subcellularLocation>
</comment>
<feature type="compositionally biased region" description="Basic residues" evidence="6">
    <location>
        <begin position="18"/>
        <end position="28"/>
    </location>
</feature>
<dbReference type="InterPro" id="IPR044837">
    <property type="entry name" value="REM16-like"/>
</dbReference>
<protein>
    <recommendedName>
        <fullName evidence="7">TF-B3 domain-containing protein</fullName>
    </recommendedName>
</protein>
<keyword evidence="9" id="KW-1185">Reference proteome</keyword>
<accession>A0A2G5E0M9</accession>
<keyword evidence="3" id="KW-0238">DNA-binding</keyword>
<evidence type="ECO:0000256" key="2">
    <source>
        <dbReference type="ARBA" id="ARBA00023015"/>
    </source>
</evidence>
<name>A0A2G5E0M9_AQUCA</name>
<organism evidence="8 9">
    <name type="scientific">Aquilegia coerulea</name>
    <name type="common">Rocky mountain columbine</name>
    <dbReference type="NCBI Taxonomy" id="218851"/>
    <lineage>
        <taxon>Eukaryota</taxon>
        <taxon>Viridiplantae</taxon>
        <taxon>Streptophyta</taxon>
        <taxon>Embryophyta</taxon>
        <taxon>Tracheophyta</taxon>
        <taxon>Spermatophyta</taxon>
        <taxon>Magnoliopsida</taxon>
        <taxon>Ranunculales</taxon>
        <taxon>Ranunculaceae</taxon>
        <taxon>Thalictroideae</taxon>
        <taxon>Aquilegia</taxon>
    </lineage>
</organism>
<dbReference type="Pfam" id="PF02362">
    <property type="entry name" value="B3"/>
    <property type="match status" value="1"/>
</dbReference>